<dbReference type="PANTHER" id="PTHR43014:SF4">
    <property type="entry name" value="PYRIDINE NUCLEOTIDE-DISULFIDE OXIDOREDUCTASE RCLA-RELATED"/>
    <property type="match status" value="1"/>
</dbReference>
<dbReference type="EMBL" id="LAZR01029597">
    <property type="protein sequence ID" value="KKL59116.1"/>
    <property type="molecule type" value="Genomic_DNA"/>
</dbReference>
<dbReference type="PANTHER" id="PTHR43014">
    <property type="entry name" value="MERCURIC REDUCTASE"/>
    <property type="match status" value="1"/>
</dbReference>
<evidence type="ECO:0000256" key="3">
    <source>
        <dbReference type="ARBA" id="ARBA00022630"/>
    </source>
</evidence>
<organism evidence="10">
    <name type="scientific">marine sediment metagenome</name>
    <dbReference type="NCBI Taxonomy" id="412755"/>
    <lineage>
        <taxon>unclassified sequences</taxon>
        <taxon>metagenomes</taxon>
        <taxon>ecological metagenomes</taxon>
    </lineage>
</organism>
<feature type="domain" description="FAD/NAD(P)-binding" evidence="9">
    <location>
        <begin position="2"/>
        <end position="48"/>
    </location>
</feature>
<comment type="cofactor">
    <cofactor evidence="1">
        <name>FAD</name>
        <dbReference type="ChEBI" id="CHEBI:57692"/>
    </cofactor>
</comment>
<keyword evidence="6" id="KW-0560">Oxidoreductase</keyword>
<proteinExistence type="inferred from homology"/>
<sequence length="48" mass="4742">MYDLIIIGGGAAGFAAAMKASELNANILMVNNDTIGLGGTCVNVGCVP</sequence>
<comment type="similarity">
    <text evidence="2">Belongs to the class-I pyridine nucleotide-disulfide oxidoreductase family.</text>
</comment>
<dbReference type="InterPro" id="IPR012999">
    <property type="entry name" value="Pyr_OxRdtase_I_AS"/>
</dbReference>
<evidence type="ECO:0000256" key="6">
    <source>
        <dbReference type="ARBA" id="ARBA00023002"/>
    </source>
</evidence>
<evidence type="ECO:0000256" key="2">
    <source>
        <dbReference type="ARBA" id="ARBA00007532"/>
    </source>
</evidence>
<keyword evidence="5" id="KW-0521">NADP</keyword>
<evidence type="ECO:0000256" key="8">
    <source>
        <dbReference type="ARBA" id="ARBA00023284"/>
    </source>
</evidence>
<evidence type="ECO:0000256" key="7">
    <source>
        <dbReference type="ARBA" id="ARBA00023157"/>
    </source>
</evidence>
<keyword evidence="8" id="KW-0676">Redox-active center</keyword>
<dbReference type="InterPro" id="IPR023753">
    <property type="entry name" value="FAD/NAD-binding_dom"/>
</dbReference>
<evidence type="ECO:0000259" key="9">
    <source>
        <dbReference type="Pfam" id="PF07992"/>
    </source>
</evidence>
<keyword evidence="4" id="KW-0274">FAD</keyword>
<accession>A0A0F9DZ69</accession>
<dbReference type="SUPFAM" id="SSF51905">
    <property type="entry name" value="FAD/NAD(P)-binding domain"/>
    <property type="match status" value="1"/>
</dbReference>
<dbReference type="AlphaFoldDB" id="A0A0F9DZ69"/>
<dbReference type="GO" id="GO:0050660">
    <property type="term" value="F:flavin adenine dinucleotide binding"/>
    <property type="evidence" value="ECO:0007669"/>
    <property type="project" value="TreeGrafter"/>
</dbReference>
<evidence type="ECO:0000256" key="5">
    <source>
        <dbReference type="ARBA" id="ARBA00022857"/>
    </source>
</evidence>
<evidence type="ECO:0000256" key="4">
    <source>
        <dbReference type="ARBA" id="ARBA00022827"/>
    </source>
</evidence>
<protein>
    <recommendedName>
        <fullName evidence="9">FAD/NAD(P)-binding domain-containing protein</fullName>
    </recommendedName>
</protein>
<gene>
    <name evidence="10" type="ORF">LCGC14_2218580</name>
</gene>
<dbReference type="GO" id="GO:0003955">
    <property type="term" value="F:NAD(P)H dehydrogenase (quinone) activity"/>
    <property type="evidence" value="ECO:0007669"/>
    <property type="project" value="TreeGrafter"/>
</dbReference>
<reference evidence="10" key="1">
    <citation type="journal article" date="2015" name="Nature">
        <title>Complex archaea that bridge the gap between prokaryotes and eukaryotes.</title>
        <authorList>
            <person name="Spang A."/>
            <person name="Saw J.H."/>
            <person name="Jorgensen S.L."/>
            <person name="Zaremba-Niedzwiedzka K."/>
            <person name="Martijn J."/>
            <person name="Lind A.E."/>
            <person name="van Eijk R."/>
            <person name="Schleper C."/>
            <person name="Guy L."/>
            <person name="Ettema T.J."/>
        </authorList>
    </citation>
    <scope>NUCLEOTIDE SEQUENCE</scope>
</reference>
<dbReference type="InterPro" id="IPR036188">
    <property type="entry name" value="FAD/NAD-bd_sf"/>
</dbReference>
<evidence type="ECO:0000256" key="1">
    <source>
        <dbReference type="ARBA" id="ARBA00001974"/>
    </source>
</evidence>
<comment type="caution">
    <text evidence="10">The sequence shown here is derived from an EMBL/GenBank/DDBJ whole genome shotgun (WGS) entry which is preliminary data.</text>
</comment>
<dbReference type="Gene3D" id="3.50.50.60">
    <property type="entry name" value="FAD/NAD(P)-binding domain"/>
    <property type="match status" value="1"/>
</dbReference>
<dbReference type="PRINTS" id="PR00411">
    <property type="entry name" value="PNDRDTASEI"/>
</dbReference>
<dbReference type="PROSITE" id="PS00076">
    <property type="entry name" value="PYRIDINE_REDOX_1"/>
    <property type="match status" value="1"/>
</dbReference>
<dbReference type="GO" id="GO:0016668">
    <property type="term" value="F:oxidoreductase activity, acting on a sulfur group of donors, NAD(P) as acceptor"/>
    <property type="evidence" value="ECO:0007669"/>
    <property type="project" value="InterPro"/>
</dbReference>
<name>A0A0F9DZ69_9ZZZZ</name>
<keyword evidence="3" id="KW-0285">Flavoprotein</keyword>
<feature type="non-terminal residue" evidence="10">
    <location>
        <position position="48"/>
    </location>
</feature>
<keyword evidence="7" id="KW-1015">Disulfide bond</keyword>
<evidence type="ECO:0000313" key="10">
    <source>
        <dbReference type="EMBL" id="KKL59116.1"/>
    </source>
</evidence>
<dbReference type="Pfam" id="PF07992">
    <property type="entry name" value="Pyr_redox_2"/>
    <property type="match status" value="1"/>
</dbReference>